<feature type="region of interest" description="Disordered" evidence="1">
    <location>
        <begin position="112"/>
        <end position="156"/>
    </location>
</feature>
<comment type="caution">
    <text evidence="3">The sequence shown here is derived from an EMBL/GenBank/DDBJ whole genome shotgun (WGS) entry which is preliminary data.</text>
</comment>
<dbReference type="Proteomes" id="UP001153069">
    <property type="component" value="Unassembled WGS sequence"/>
</dbReference>
<keyword evidence="4" id="KW-1185">Reference proteome</keyword>
<dbReference type="EMBL" id="CAICTM010000546">
    <property type="protein sequence ID" value="CAB9512647.1"/>
    <property type="molecule type" value="Genomic_DNA"/>
</dbReference>
<feature type="compositionally biased region" description="Acidic residues" evidence="1">
    <location>
        <begin position="330"/>
        <end position="346"/>
    </location>
</feature>
<feature type="compositionally biased region" description="Acidic residues" evidence="1">
    <location>
        <begin position="358"/>
        <end position="379"/>
    </location>
</feature>
<dbReference type="AlphaFoldDB" id="A0A9N8E179"/>
<accession>A0A9N8E179</accession>
<dbReference type="OrthoDB" id="53637at2759"/>
<feature type="region of interest" description="Disordered" evidence="1">
    <location>
        <begin position="328"/>
        <end position="379"/>
    </location>
</feature>
<feature type="compositionally biased region" description="Basic and acidic residues" evidence="1">
    <location>
        <begin position="125"/>
        <end position="141"/>
    </location>
</feature>
<organism evidence="3 4">
    <name type="scientific">Seminavis robusta</name>
    <dbReference type="NCBI Taxonomy" id="568900"/>
    <lineage>
        <taxon>Eukaryota</taxon>
        <taxon>Sar</taxon>
        <taxon>Stramenopiles</taxon>
        <taxon>Ochrophyta</taxon>
        <taxon>Bacillariophyta</taxon>
        <taxon>Bacillariophyceae</taxon>
        <taxon>Bacillariophycidae</taxon>
        <taxon>Naviculales</taxon>
        <taxon>Naviculaceae</taxon>
        <taxon>Seminavis</taxon>
    </lineage>
</organism>
<feature type="signal peptide" evidence="2">
    <location>
        <begin position="1"/>
        <end position="16"/>
    </location>
</feature>
<evidence type="ECO:0000256" key="2">
    <source>
        <dbReference type="SAM" id="SignalP"/>
    </source>
</evidence>
<evidence type="ECO:0000256" key="1">
    <source>
        <dbReference type="SAM" id="MobiDB-lite"/>
    </source>
</evidence>
<protein>
    <submittedName>
        <fullName evidence="3">Uncharacterized protein</fullName>
    </submittedName>
</protein>
<proteinExistence type="predicted"/>
<gene>
    <name evidence="3" type="ORF">SEMRO_547_G164270.1</name>
</gene>
<evidence type="ECO:0000313" key="4">
    <source>
        <dbReference type="Proteomes" id="UP001153069"/>
    </source>
</evidence>
<sequence length="379" mass="43966">MLSLLLLAATVPMIAGIRDEMPSPALWMEHHRHHVYQKYSQPINPSPLLVSLDPTRPSHSRRSRIPFGLTDRRPTSALLLLRGGGSIIAPNIYDSDDEYEYDDEEDEIDLVQEDEATSMHQKRRDLRDNLNKESPYDDRVPRRPAPYIPRKKKKKKKNAFVELAKSSLNLSKKAAVTTVQTSGKAAYYLMRPKSISEREILGVWRLDQQVGMKQSTANIELTSRAQVIIRSGDDETIIWKAPFSFVAPTWPQSCRVEFEARAFQPAGSKKPRLLFYKGYLERKMADSSVIKMSGILYEIERPQSMFGRKDMPVRYHKAGSFVGRRRIVIQDDDDDEDEEDFSDNEEEPRRQRRRRADEDEEDEAYQDEEDGDEYDFDEF</sequence>
<name>A0A9N8E179_9STRA</name>
<reference evidence="3" key="1">
    <citation type="submission" date="2020-06" db="EMBL/GenBank/DDBJ databases">
        <authorList>
            <consortium name="Plant Systems Biology data submission"/>
        </authorList>
    </citation>
    <scope>NUCLEOTIDE SEQUENCE</scope>
    <source>
        <strain evidence="3">D6</strain>
    </source>
</reference>
<feature type="chain" id="PRO_5040515845" evidence="2">
    <location>
        <begin position="17"/>
        <end position="379"/>
    </location>
</feature>
<keyword evidence="2" id="KW-0732">Signal</keyword>
<evidence type="ECO:0000313" key="3">
    <source>
        <dbReference type="EMBL" id="CAB9512647.1"/>
    </source>
</evidence>